<evidence type="ECO:0000256" key="2">
    <source>
        <dbReference type="SAM" id="Phobius"/>
    </source>
</evidence>
<keyword evidence="2" id="KW-0472">Membrane</keyword>
<gene>
    <name evidence="3" type="ORF">MUO15_13595</name>
</gene>
<keyword evidence="4" id="KW-1185">Reference proteome</keyword>
<sequence>MVYPKRFNKGKYPQKTLHHKLSLAPMPEFYKKVITGCWQGKYKTAKEMKGDLEKGLMKRQSAPSRISRKKSKKPSTDRSDWGEWIAVSILVGMFYGLSLWNGWL</sequence>
<reference evidence="3" key="1">
    <citation type="submission" date="2022-04" db="EMBL/GenBank/DDBJ databases">
        <title>Halobacillus sp. isolated from saltern.</title>
        <authorList>
            <person name="Won M."/>
            <person name="Lee C.-M."/>
            <person name="Woen H.-Y."/>
            <person name="Kwon S.-W."/>
        </authorList>
    </citation>
    <scope>NUCLEOTIDE SEQUENCE</scope>
    <source>
        <strain evidence="3">SSHM10-5</strain>
    </source>
</reference>
<evidence type="ECO:0000256" key="1">
    <source>
        <dbReference type="SAM" id="MobiDB-lite"/>
    </source>
</evidence>
<organism evidence="3 4">
    <name type="scientific">Halobacillus amylolyticus</name>
    <dbReference type="NCBI Taxonomy" id="2932259"/>
    <lineage>
        <taxon>Bacteria</taxon>
        <taxon>Bacillati</taxon>
        <taxon>Bacillota</taxon>
        <taxon>Bacilli</taxon>
        <taxon>Bacillales</taxon>
        <taxon>Bacillaceae</taxon>
        <taxon>Halobacillus</taxon>
    </lineage>
</organism>
<dbReference type="Proteomes" id="UP000830326">
    <property type="component" value="Chromosome"/>
</dbReference>
<proteinExistence type="predicted"/>
<name>A0ABY4H720_9BACI</name>
<accession>A0ABY4H720</accession>
<keyword evidence="2" id="KW-0812">Transmembrane</keyword>
<dbReference type="RefSeq" id="WP_245029912.1">
    <property type="nucleotide sequence ID" value="NZ_CP095075.1"/>
</dbReference>
<feature type="transmembrane region" description="Helical" evidence="2">
    <location>
        <begin position="81"/>
        <end position="100"/>
    </location>
</feature>
<evidence type="ECO:0000313" key="4">
    <source>
        <dbReference type="Proteomes" id="UP000830326"/>
    </source>
</evidence>
<keyword evidence="2" id="KW-1133">Transmembrane helix</keyword>
<protein>
    <submittedName>
        <fullName evidence="3">Uncharacterized protein</fullName>
    </submittedName>
</protein>
<feature type="region of interest" description="Disordered" evidence="1">
    <location>
        <begin position="51"/>
        <end position="79"/>
    </location>
</feature>
<evidence type="ECO:0000313" key="3">
    <source>
        <dbReference type="EMBL" id="UOR10673.1"/>
    </source>
</evidence>
<dbReference type="EMBL" id="CP095075">
    <property type="protein sequence ID" value="UOR10673.1"/>
    <property type="molecule type" value="Genomic_DNA"/>
</dbReference>